<dbReference type="GO" id="GO:0005737">
    <property type="term" value="C:cytoplasm"/>
    <property type="evidence" value="ECO:0007669"/>
    <property type="project" value="TreeGrafter"/>
</dbReference>
<dbReference type="Pfam" id="PF03999">
    <property type="entry name" value="MAP65_ASE1"/>
    <property type="match status" value="1"/>
</dbReference>
<dbReference type="OrthoDB" id="642895at2759"/>
<dbReference type="PANTHER" id="PTHR19321:SF41">
    <property type="entry name" value="FASCETTO-RELATED"/>
    <property type="match status" value="1"/>
</dbReference>
<evidence type="ECO:0000256" key="2">
    <source>
        <dbReference type="SAM" id="MobiDB-lite"/>
    </source>
</evidence>
<dbReference type="EMBL" id="CAJGYM010000031">
    <property type="protein sequence ID" value="CAD6192978.1"/>
    <property type="molecule type" value="Genomic_DNA"/>
</dbReference>
<dbReference type="PANTHER" id="PTHR19321">
    <property type="entry name" value="PROTEIN REGULATOR OF CYTOKINESIS 1 PRC1-RELATED"/>
    <property type="match status" value="1"/>
</dbReference>
<name>A0A8S1HFD5_9PELO</name>
<feature type="region of interest" description="Disordered" evidence="2">
    <location>
        <begin position="469"/>
        <end position="509"/>
    </location>
</feature>
<evidence type="ECO:0000313" key="3">
    <source>
        <dbReference type="EMBL" id="CAD6192978.1"/>
    </source>
</evidence>
<gene>
    <name evidence="3" type="ORF">CAUJ_LOCUS8897</name>
</gene>
<sequence>MSRRLSVLETFDDVHAKIRTTFRELSALWDQVHMSESMRMQRIKNAVGHIMELCDSMNSSEMEMVEEVIRSIEDYRKKVENMREQLGKPPFHVDPAVPGQLHHLDATFERRENLLERLHTLSQRLDIEDVELVQEFDKLFSDDVQMKYEQYKADWEELLAERLEMFLKLQKEMNVWARSVGAIREVVNQDEELKALLESDPISEDFVLTQAVIDSLSSQHAELKHIFVEYNELMQFQWTEKYGELEDLWQKCHVNDFDRLFESEFNAERHSEGDFERMCAEKERLAVLYDHCKPVYGVLDRWKKAWDEKIEIENKRKDPSYFKNRAPGHSVLKDTRIEKDLNDKILPRLMNDLREAYDVYLQKYPNQKIFIESMEPMAYCKWQYELHDREKEIERLNKMEAKKQNLEATRVYSPVQRTPTTAKRHGNFRTPASCSRLEPVAKKLHFESALPLIHSPSTSSLVSIITPVRQAQGGPKHSSPKEDKQRLGARSVTPSSAAKRPLAKRNIHF</sequence>
<evidence type="ECO:0000313" key="4">
    <source>
        <dbReference type="Proteomes" id="UP000835052"/>
    </source>
</evidence>
<evidence type="ECO:0008006" key="5">
    <source>
        <dbReference type="Google" id="ProtNLM"/>
    </source>
</evidence>
<feature type="coiled-coil region" evidence="1">
    <location>
        <begin position="65"/>
        <end position="124"/>
    </location>
</feature>
<proteinExistence type="predicted"/>
<keyword evidence="1" id="KW-0175">Coiled coil</keyword>
<reference evidence="3" key="1">
    <citation type="submission" date="2020-10" db="EMBL/GenBank/DDBJ databases">
        <authorList>
            <person name="Kikuchi T."/>
        </authorList>
    </citation>
    <scope>NUCLEOTIDE SEQUENCE</scope>
    <source>
        <strain evidence="3">NKZ352</strain>
    </source>
</reference>
<keyword evidence="4" id="KW-1185">Reference proteome</keyword>
<dbReference type="InterPro" id="IPR007145">
    <property type="entry name" value="MAP65_Ase1_PRC1"/>
</dbReference>
<dbReference type="Proteomes" id="UP000835052">
    <property type="component" value="Unassembled WGS sequence"/>
</dbReference>
<dbReference type="GO" id="GO:0051256">
    <property type="term" value="P:mitotic spindle midzone assembly"/>
    <property type="evidence" value="ECO:0007669"/>
    <property type="project" value="TreeGrafter"/>
</dbReference>
<protein>
    <recommendedName>
        <fullName evidence="5">Protein regulator of cytokinesis 1</fullName>
    </recommendedName>
</protein>
<dbReference type="Gene3D" id="1.20.58.1520">
    <property type="match status" value="1"/>
</dbReference>
<dbReference type="GO" id="GO:0008017">
    <property type="term" value="F:microtubule binding"/>
    <property type="evidence" value="ECO:0007669"/>
    <property type="project" value="InterPro"/>
</dbReference>
<evidence type="ECO:0000256" key="1">
    <source>
        <dbReference type="SAM" id="Coils"/>
    </source>
</evidence>
<comment type="caution">
    <text evidence="3">The sequence shown here is derived from an EMBL/GenBank/DDBJ whole genome shotgun (WGS) entry which is preliminary data.</text>
</comment>
<accession>A0A8S1HFD5</accession>
<dbReference type="AlphaFoldDB" id="A0A8S1HFD5"/>
<dbReference type="GO" id="GO:1990023">
    <property type="term" value="C:mitotic spindle midzone"/>
    <property type="evidence" value="ECO:0007669"/>
    <property type="project" value="TreeGrafter"/>
</dbReference>
<organism evidence="3 4">
    <name type="scientific">Caenorhabditis auriculariae</name>
    <dbReference type="NCBI Taxonomy" id="2777116"/>
    <lineage>
        <taxon>Eukaryota</taxon>
        <taxon>Metazoa</taxon>
        <taxon>Ecdysozoa</taxon>
        <taxon>Nematoda</taxon>
        <taxon>Chromadorea</taxon>
        <taxon>Rhabditida</taxon>
        <taxon>Rhabditina</taxon>
        <taxon>Rhabditomorpha</taxon>
        <taxon>Rhabditoidea</taxon>
        <taxon>Rhabditidae</taxon>
        <taxon>Peloderinae</taxon>
        <taxon>Caenorhabditis</taxon>
    </lineage>
</organism>